<gene>
    <name evidence="2" type="ORF">EXIGLDRAFT_734228</name>
</gene>
<accession>A0A165K865</accession>
<organism evidence="2 3">
    <name type="scientific">Exidia glandulosa HHB12029</name>
    <dbReference type="NCBI Taxonomy" id="1314781"/>
    <lineage>
        <taxon>Eukaryota</taxon>
        <taxon>Fungi</taxon>
        <taxon>Dikarya</taxon>
        <taxon>Basidiomycota</taxon>
        <taxon>Agaricomycotina</taxon>
        <taxon>Agaricomycetes</taxon>
        <taxon>Auriculariales</taxon>
        <taxon>Exidiaceae</taxon>
        <taxon>Exidia</taxon>
    </lineage>
</organism>
<reference evidence="2 3" key="1">
    <citation type="journal article" date="2016" name="Mol. Biol. Evol.">
        <title>Comparative Genomics of Early-Diverging Mushroom-Forming Fungi Provides Insights into the Origins of Lignocellulose Decay Capabilities.</title>
        <authorList>
            <person name="Nagy L.G."/>
            <person name="Riley R."/>
            <person name="Tritt A."/>
            <person name="Adam C."/>
            <person name="Daum C."/>
            <person name="Floudas D."/>
            <person name="Sun H."/>
            <person name="Yadav J.S."/>
            <person name="Pangilinan J."/>
            <person name="Larsson K.H."/>
            <person name="Matsuura K."/>
            <person name="Barry K."/>
            <person name="Labutti K."/>
            <person name="Kuo R."/>
            <person name="Ohm R.A."/>
            <person name="Bhattacharya S.S."/>
            <person name="Shirouzu T."/>
            <person name="Yoshinaga Y."/>
            <person name="Martin F.M."/>
            <person name="Grigoriev I.V."/>
            <person name="Hibbett D.S."/>
        </authorList>
    </citation>
    <scope>NUCLEOTIDE SEQUENCE [LARGE SCALE GENOMIC DNA]</scope>
    <source>
        <strain evidence="2 3">HHB12029</strain>
    </source>
</reference>
<feature type="non-terminal residue" evidence="2">
    <location>
        <position position="1"/>
    </location>
</feature>
<dbReference type="EMBL" id="KV425949">
    <property type="protein sequence ID" value="KZV95944.1"/>
    <property type="molecule type" value="Genomic_DNA"/>
</dbReference>
<dbReference type="Proteomes" id="UP000077266">
    <property type="component" value="Unassembled WGS sequence"/>
</dbReference>
<dbReference type="AlphaFoldDB" id="A0A165K865"/>
<evidence type="ECO:0000313" key="3">
    <source>
        <dbReference type="Proteomes" id="UP000077266"/>
    </source>
</evidence>
<dbReference type="InParanoid" id="A0A165K865"/>
<sequence>PGQPGSFVQVVKTDFSEAAMVAQAISDDELKILAHRARVCNELEVMYSRWYKDRLTGSQSLLLLRESDDFRLCIYRLWLLSLYTGPGSIVPNYFKKVEHRELLFYSDYTPQEVFNLHSVIDWMHEVVRQCELPDGRTQNSYHLQCTVGGPKLVLDIHTHPDKLTEYLKGVKLTQLGATIDNTSTGDLQHVFKTHHLLSPNETEARIPDGIVPIVALPGVPVSTCWKCGQHPGERVWNEDSTLPVYLLRTITHASPFRLGPRSAQSEDRLTRALATGQPEGKQLRAPALPQPPRRL</sequence>
<protein>
    <submittedName>
        <fullName evidence="2">Uncharacterized protein</fullName>
    </submittedName>
</protein>
<dbReference type="OrthoDB" id="2745518at2759"/>
<evidence type="ECO:0000313" key="2">
    <source>
        <dbReference type="EMBL" id="KZV95944.1"/>
    </source>
</evidence>
<proteinExistence type="predicted"/>
<name>A0A165K865_EXIGL</name>
<evidence type="ECO:0000256" key="1">
    <source>
        <dbReference type="SAM" id="MobiDB-lite"/>
    </source>
</evidence>
<keyword evidence="3" id="KW-1185">Reference proteome</keyword>
<feature type="region of interest" description="Disordered" evidence="1">
    <location>
        <begin position="257"/>
        <end position="295"/>
    </location>
</feature>